<proteinExistence type="predicted"/>
<dbReference type="Pfam" id="PF26325">
    <property type="entry name" value="YhjD"/>
    <property type="match status" value="1"/>
</dbReference>
<comment type="caution">
    <text evidence="1">The sequence shown here is derived from an EMBL/GenBank/DDBJ whole genome shotgun (WGS) entry which is preliminary data.</text>
</comment>
<accession>A0A0A5GN25</accession>
<name>A0A0A5GN25_9BACI</name>
<keyword evidence="2" id="KW-1185">Reference proteome</keyword>
<evidence type="ECO:0000313" key="2">
    <source>
        <dbReference type="Proteomes" id="UP000030528"/>
    </source>
</evidence>
<dbReference type="RefSeq" id="WP_036769513.1">
    <property type="nucleotide sequence ID" value="NZ_AULI01000007.1"/>
</dbReference>
<dbReference type="AlphaFoldDB" id="A0A0A5GN25"/>
<dbReference type="OrthoDB" id="2988956at2"/>
<sequence length="128" mass="15454">MQYLNEEERELATRYLFLSMALVVIRQDIQTIEQGSFKLKEPYVELLRKMDQKGKAERRYVKEAMNKKQLHVILLNKSDSFTSYLFTVRGYEEKRNYFNPAIKKNVENIFYELMRKVMQRYDGYTKSG</sequence>
<gene>
    <name evidence="1" type="ORF">N781_15015</name>
</gene>
<evidence type="ECO:0000313" key="1">
    <source>
        <dbReference type="EMBL" id="KGX92633.1"/>
    </source>
</evidence>
<reference evidence="1 2" key="1">
    <citation type="submission" date="2013-08" db="EMBL/GenBank/DDBJ databases">
        <authorList>
            <person name="Huang J."/>
            <person name="Wang G."/>
        </authorList>
    </citation>
    <scope>NUCLEOTIDE SEQUENCE [LARGE SCALE GENOMIC DNA]</scope>
    <source>
        <strain evidence="1 2">JSM 076056</strain>
    </source>
</reference>
<dbReference type="EMBL" id="AVPE01000005">
    <property type="protein sequence ID" value="KGX92633.1"/>
    <property type="molecule type" value="Genomic_DNA"/>
</dbReference>
<dbReference type="Proteomes" id="UP000030528">
    <property type="component" value="Unassembled WGS sequence"/>
</dbReference>
<dbReference type="STRING" id="1385510.GCA_000425205_01853"/>
<protein>
    <submittedName>
        <fullName evidence="1">Uncharacterized protein</fullName>
    </submittedName>
</protein>
<organism evidence="1 2">
    <name type="scientific">Pontibacillus halophilus JSM 076056 = DSM 19796</name>
    <dbReference type="NCBI Taxonomy" id="1385510"/>
    <lineage>
        <taxon>Bacteria</taxon>
        <taxon>Bacillati</taxon>
        <taxon>Bacillota</taxon>
        <taxon>Bacilli</taxon>
        <taxon>Bacillales</taxon>
        <taxon>Bacillaceae</taxon>
        <taxon>Pontibacillus</taxon>
    </lineage>
</organism>
<dbReference type="InterPro" id="IPR058600">
    <property type="entry name" value="YhjD-like"/>
</dbReference>
<dbReference type="eggNOG" id="ENOG5032TNK">
    <property type="taxonomic scope" value="Bacteria"/>
</dbReference>